<dbReference type="PROSITE" id="PS50234">
    <property type="entry name" value="VWFA"/>
    <property type="match status" value="1"/>
</dbReference>
<proteinExistence type="predicted"/>
<dbReference type="InterPro" id="IPR036465">
    <property type="entry name" value="vWFA_dom_sf"/>
</dbReference>
<organism evidence="2 3">
    <name type="scientific">Microcystis aeruginosa DA14</name>
    <dbReference type="NCBI Taxonomy" id="1987506"/>
    <lineage>
        <taxon>Bacteria</taxon>
        <taxon>Bacillati</taxon>
        <taxon>Cyanobacteriota</taxon>
        <taxon>Cyanophyceae</taxon>
        <taxon>Oscillatoriophycideae</taxon>
        <taxon>Chroococcales</taxon>
        <taxon>Microcystaceae</taxon>
        <taxon>Microcystis</taxon>
    </lineage>
</organism>
<dbReference type="EMBL" id="QQWE01000004">
    <property type="protein sequence ID" value="REJ56698.1"/>
    <property type="molecule type" value="Genomic_DNA"/>
</dbReference>
<dbReference type="PANTHER" id="PTHR34706:SF1">
    <property type="entry name" value="VWFA DOMAIN-CONTAINING PROTEIN"/>
    <property type="match status" value="1"/>
</dbReference>
<dbReference type="SUPFAM" id="SSF53300">
    <property type="entry name" value="vWA-like"/>
    <property type="match status" value="1"/>
</dbReference>
<reference evidence="2 3" key="1">
    <citation type="submission" date="2017-08" db="EMBL/GenBank/DDBJ databases">
        <title>Functional genomic and metabolic studies of the symbiotic interactions of six Microcystis-dominated communities.</title>
        <authorList>
            <person name="Li Q."/>
            <person name="Lin F."/>
        </authorList>
    </citation>
    <scope>NUCLEOTIDE SEQUENCE [LARGE SCALE GENOMIC DNA]</scope>
    <source>
        <strain evidence="2">DA14</strain>
    </source>
</reference>
<gene>
    <name evidence="2" type="ORF">DWQ56_13535</name>
</gene>
<dbReference type="PANTHER" id="PTHR34706">
    <property type="entry name" value="SLR1338 PROTEIN"/>
    <property type="match status" value="1"/>
</dbReference>
<dbReference type="Gene3D" id="3.40.50.410">
    <property type="entry name" value="von Willebrand factor, type A domain"/>
    <property type="match status" value="1"/>
</dbReference>
<dbReference type="SMART" id="SM00327">
    <property type="entry name" value="VWA"/>
    <property type="match status" value="1"/>
</dbReference>
<evidence type="ECO:0000313" key="2">
    <source>
        <dbReference type="EMBL" id="REJ56698.1"/>
    </source>
</evidence>
<dbReference type="Pfam" id="PF13519">
    <property type="entry name" value="VWA_2"/>
    <property type="match status" value="1"/>
</dbReference>
<dbReference type="Proteomes" id="UP000256301">
    <property type="component" value="Unassembled WGS sequence"/>
</dbReference>
<protein>
    <submittedName>
        <fullName evidence="2">VWA domain-containing protein</fullName>
    </submittedName>
</protein>
<sequence>MLEDQGSILKERDYTLIIDKSGSMSTKDQQGGRSRWDVMQESTFALVTKCEEFDPDGITVYFFSSKFRRIENVTSSQVSQLFKEISLVGRTEMALVLEDALQNYFHRKQEKQTKLNGETILVITDGQPDNKKAVAETIVKATQQMEKDEELAISFIQIGNDPDATKFLKLLDDELKGAGAKFDIVDTVTIEDIEDENLSLVDVLLNAILD</sequence>
<comment type="caution">
    <text evidence="2">The sequence shown here is derived from an EMBL/GenBank/DDBJ whole genome shotgun (WGS) entry which is preliminary data.</text>
</comment>
<name>A0A3E0MAT3_MICAE</name>
<evidence type="ECO:0000313" key="3">
    <source>
        <dbReference type="Proteomes" id="UP000256301"/>
    </source>
</evidence>
<dbReference type="InterPro" id="IPR002035">
    <property type="entry name" value="VWF_A"/>
</dbReference>
<evidence type="ECO:0000259" key="1">
    <source>
        <dbReference type="PROSITE" id="PS50234"/>
    </source>
</evidence>
<dbReference type="AlphaFoldDB" id="A0A3E0MAT3"/>
<feature type="domain" description="VWFA" evidence="1">
    <location>
        <begin position="13"/>
        <end position="208"/>
    </location>
</feature>
<accession>A0A3E0MAT3</accession>